<dbReference type="InterPro" id="IPR016181">
    <property type="entry name" value="Acyl_CoA_acyltransferase"/>
</dbReference>
<dbReference type="Pfam" id="PF00583">
    <property type="entry name" value="Acetyltransf_1"/>
    <property type="match status" value="1"/>
</dbReference>
<accession>A0ABS2Z9J1</accession>
<dbReference type="PROSITE" id="PS51186">
    <property type="entry name" value="GNAT"/>
    <property type="match status" value="1"/>
</dbReference>
<evidence type="ECO:0000313" key="3">
    <source>
        <dbReference type="Proteomes" id="UP001319060"/>
    </source>
</evidence>
<name>A0ABS2Z9J1_9BACL</name>
<dbReference type="SUPFAM" id="SSF55729">
    <property type="entry name" value="Acyl-CoA N-acyltransferases (Nat)"/>
    <property type="match status" value="1"/>
</dbReference>
<dbReference type="Proteomes" id="UP001319060">
    <property type="component" value="Unassembled WGS sequence"/>
</dbReference>
<evidence type="ECO:0000313" key="2">
    <source>
        <dbReference type="EMBL" id="MBN3544837.1"/>
    </source>
</evidence>
<reference evidence="2 3" key="1">
    <citation type="submission" date="2021-01" db="EMBL/GenBank/DDBJ databases">
        <title>Genome Sequencing of Type Strains.</title>
        <authorList>
            <person name="Lemaire J.F."/>
            <person name="Inderbitzin P."/>
            <person name="Collins S.B."/>
            <person name="Wespe N."/>
            <person name="Knight-Connoni V."/>
        </authorList>
    </citation>
    <scope>NUCLEOTIDE SEQUENCE [LARGE SCALE GENOMIC DNA]</scope>
    <source>
        <strain evidence="2 3">DSM 14730</strain>
    </source>
</reference>
<comment type="caution">
    <text evidence="2">The sequence shown here is derived from an EMBL/GenBank/DDBJ whole genome shotgun (WGS) entry which is preliminary data.</text>
</comment>
<protein>
    <submittedName>
        <fullName evidence="2">GNAT family N-acetyltransferase</fullName>
    </submittedName>
</protein>
<evidence type="ECO:0000259" key="1">
    <source>
        <dbReference type="PROSITE" id="PS51186"/>
    </source>
</evidence>
<proteinExistence type="predicted"/>
<gene>
    <name evidence="2" type="ORF">JYA64_06005</name>
</gene>
<dbReference type="EMBL" id="JAFHKS010000042">
    <property type="protein sequence ID" value="MBN3544837.1"/>
    <property type="molecule type" value="Genomic_DNA"/>
</dbReference>
<organism evidence="2 3">
    <name type="scientific">Fictibacillus barbaricus</name>
    <dbReference type="NCBI Taxonomy" id="182136"/>
    <lineage>
        <taxon>Bacteria</taxon>
        <taxon>Bacillati</taxon>
        <taxon>Bacillota</taxon>
        <taxon>Bacilli</taxon>
        <taxon>Bacillales</taxon>
        <taxon>Fictibacillaceae</taxon>
        <taxon>Fictibacillus</taxon>
    </lineage>
</organism>
<dbReference type="Gene3D" id="3.40.630.30">
    <property type="match status" value="1"/>
</dbReference>
<sequence>MIKELLKWAKEGQVVEKIYLEVFANNGRAVNLYKKHGFIEEGRKKNHVKHGPDQYEDEIIMSQFV</sequence>
<dbReference type="InterPro" id="IPR000182">
    <property type="entry name" value="GNAT_dom"/>
</dbReference>
<feature type="domain" description="N-acetyltransferase" evidence="1">
    <location>
        <begin position="1"/>
        <end position="65"/>
    </location>
</feature>
<keyword evidence="3" id="KW-1185">Reference proteome</keyword>